<dbReference type="EMBL" id="JF930326">
    <property type="protein sequence ID" value="AFI57889.1"/>
    <property type="molecule type" value="Genomic_RNA"/>
</dbReference>
<evidence type="ECO:0000256" key="7">
    <source>
        <dbReference type="SAM" id="MobiDB-lite"/>
    </source>
</evidence>
<organism evidence="9">
    <name type="scientific">Zygocactus virus X</name>
    <dbReference type="NCBI Taxonomy" id="253701"/>
    <lineage>
        <taxon>Viruses</taxon>
        <taxon>Riboviria</taxon>
        <taxon>Orthornavirae</taxon>
        <taxon>Kitrinoviricota</taxon>
        <taxon>Alsuviricetes</taxon>
        <taxon>Tymovirales</taxon>
        <taxon>Alphaflexiviridae</taxon>
        <taxon>Potexvirus</taxon>
        <taxon>Potexvirus eczygocacti</taxon>
    </lineage>
</organism>
<dbReference type="PRINTS" id="PR00232">
    <property type="entry name" value="POTXCARLCOAT"/>
</dbReference>
<comment type="subcellular location">
    <subcellularLocation>
        <location evidence="2">Virion</location>
    </subcellularLocation>
</comment>
<evidence type="ECO:0000313" key="9">
    <source>
        <dbReference type="EMBL" id="AFI57889.1"/>
    </source>
</evidence>
<feature type="domain" description="Potexviruses and carlaviruses coat protein" evidence="8">
    <location>
        <begin position="148"/>
        <end position="163"/>
    </location>
</feature>
<dbReference type="GO" id="GO:0019029">
    <property type="term" value="C:helical viral capsid"/>
    <property type="evidence" value="ECO:0007669"/>
    <property type="project" value="UniProtKB-KW"/>
</dbReference>
<name>A0A067XGW9_9VIRU</name>
<protein>
    <submittedName>
        <fullName evidence="9">CP</fullName>
    </submittedName>
</protein>
<dbReference type="PROSITE" id="PS00418">
    <property type="entry name" value="POTEX_CARLAVIRUS_COAT"/>
    <property type="match status" value="1"/>
</dbReference>
<evidence type="ECO:0000256" key="3">
    <source>
        <dbReference type="ARBA" id="ARBA00022497"/>
    </source>
</evidence>
<dbReference type="InterPro" id="IPR000052">
    <property type="entry name" value="Pltvir_coat"/>
</dbReference>
<evidence type="ECO:0000256" key="5">
    <source>
        <dbReference type="ARBA" id="ARBA00022844"/>
    </source>
</evidence>
<evidence type="ECO:0000256" key="6">
    <source>
        <dbReference type="ARBA" id="ARBA00023274"/>
    </source>
</evidence>
<dbReference type="GO" id="GO:0005198">
    <property type="term" value="F:structural molecule activity"/>
    <property type="evidence" value="ECO:0007669"/>
    <property type="project" value="InterPro"/>
</dbReference>
<evidence type="ECO:0000259" key="8">
    <source>
        <dbReference type="PROSITE" id="PS00418"/>
    </source>
</evidence>
<sequence>MSNTAGVQSSQTSGARAPAPLSPFQTLTATQLAALTLGVTSSLLPSPEELSQLSNALIALGASSSNVSQVALEVVNYCFDNGSSPETVFKGNSNLLQIPLSKVAQAITQVTTLRQFCRYFAKLIWNYRVSRNLPPAAWEAWAYKPEQKFAAFDFFDGVLNEAALQPTDGLVRLPNEAERLANQTNRNVHLFESNAQKSRALTTSALVTKGLQGSETPRIQFLPGPE</sequence>
<evidence type="ECO:0000256" key="4">
    <source>
        <dbReference type="ARBA" id="ARBA00022561"/>
    </source>
</evidence>
<keyword evidence="3" id="KW-1139">Helical capsid protein</keyword>
<evidence type="ECO:0000256" key="2">
    <source>
        <dbReference type="ARBA" id="ARBA00004328"/>
    </source>
</evidence>
<keyword evidence="5" id="KW-0946">Virion</keyword>
<reference evidence="9" key="1">
    <citation type="submission" date="2011-05" db="EMBL/GenBank/DDBJ databases">
        <title>Molecular characterization and detection of new Zygocactus virus X isolate from pitaya.</title>
        <authorList>
            <person name="Mao C.-H."/>
            <person name="Lu Y.-C."/>
            <person name="Li Y.-S."/>
            <person name="Chang Y.-C."/>
        </authorList>
    </citation>
    <scope>NUCLEOTIDE SEQUENCE</scope>
    <source>
        <strain evidence="9">P39</strain>
    </source>
</reference>
<comment type="function">
    <text evidence="1">Required for genome encapsidation. Forms ribonucleoprotein complexes along with TGB1 helicase and viral RNA.</text>
</comment>
<evidence type="ECO:0000256" key="1">
    <source>
        <dbReference type="ARBA" id="ARBA00004032"/>
    </source>
</evidence>
<keyword evidence="6" id="KW-0687">Ribonucleoprotein</keyword>
<proteinExistence type="predicted"/>
<feature type="region of interest" description="Disordered" evidence="7">
    <location>
        <begin position="1"/>
        <end position="20"/>
    </location>
</feature>
<accession>A0A067XGW9</accession>
<dbReference type="GO" id="GO:1990904">
    <property type="term" value="C:ribonucleoprotein complex"/>
    <property type="evidence" value="ECO:0007669"/>
    <property type="project" value="UniProtKB-KW"/>
</dbReference>
<dbReference type="Pfam" id="PF00286">
    <property type="entry name" value="Flexi_CP"/>
    <property type="match status" value="1"/>
</dbReference>
<feature type="compositionally biased region" description="Polar residues" evidence="7">
    <location>
        <begin position="1"/>
        <end position="14"/>
    </location>
</feature>
<keyword evidence="4" id="KW-0167">Capsid protein</keyword>